<sequence>MRRLILNNKFLKNVAIIASGTALAQLINLAAIPLITRLYGPEAYGMMGSFMSIVNVLIPLSALSYPIAVVLPRKDTVSNIIVRLSLILGIATSLIALIGLVLYKLLKNDSGIPLWYIAVIPLTILILPLQQCGQQWLIRKKQYSALAKISVIQSIVVNSLKILIGLPLHGVKTLVIITALGYWLQALQFFHNAKKNGLIIITSKFVRNLPKVSRAYSDFPIYRTPQVLVNALSQSLPVFVIGYYFGVTQVGYFSLAQTILGAPVTLLSGALSNVLFPKISQKVNNRELISPLIKKSFLGLITLSTSIYMTVILFGPQLFSFVFGQAWEIGGVYGRWMALYCIFWLSARPAIDSIPSLKIQRQFLIYEVCSLLLRFTGLITGVMIYNDSICAMILYSIINALCYFSLIMFVLWKCKKHEQKVFRTSN</sequence>
<keyword evidence="2" id="KW-1003">Cell membrane</keyword>
<evidence type="ECO:0000256" key="5">
    <source>
        <dbReference type="ARBA" id="ARBA00023136"/>
    </source>
</evidence>
<gene>
    <name evidence="7" type="primary">wzx</name>
</gene>
<evidence type="ECO:0000313" key="7">
    <source>
        <dbReference type="EMBL" id="BAU71571.1"/>
    </source>
</evidence>
<feature type="transmembrane region" description="Helical" evidence="6">
    <location>
        <begin position="114"/>
        <end position="133"/>
    </location>
</feature>
<feature type="transmembrane region" description="Helical" evidence="6">
    <location>
        <begin position="12"/>
        <end position="35"/>
    </location>
</feature>
<dbReference type="PANTHER" id="PTHR30250:SF28">
    <property type="entry name" value="POLYSACCHARIDE BIOSYNTHESIS PROTEIN"/>
    <property type="match status" value="1"/>
</dbReference>
<feature type="transmembrane region" description="Helical" evidence="6">
    <location>
        <begin position="170"/>
        <end position="190"/>
    </location>
</feature>
<protein>
    <submittedName>
        <fullName evidence="7">O-antigen flippase</fullName>
    </submittedName>
</protein>
<keyword evidence="4 6" id="KW-1133">Transmembrane helix</keyword>
<keyword evidence="5 6" id="KW-0472">Membrane</keyword>
<organism evidence="7">
    <name type="scientific">Escherichia coli</name>
    <dbReference type="NCBI Taxonomy" id="562"/>
    <lineage>
        <taxon>Bacteria</taxon>
        <taxon>Pseudomonadati</taxon>
        <taxon>Pseudomonadota</taxon>
        <taxon>Gammaproteobacteria</taxon>
        <taxon>Enterobacterales</taxon>
        <taxon>Enterobacteriaceae</taxon>
        <taxon>Escherichia</taxon>
    </lineage>
</organism>
<feature type="transmembrane region" description="Helical" evidence="6">
    <location>
        <begin position="80"/>
        <end position="102"/>
    </location>
</feature>
<evidence type="ECO:0000256" key="6">
    <source>
        <dbReference type="SAM" id="Phobius"/>
    </source>
</evidence>
<keyword evidence="3 6" id="KW-0812">Transmembrane</keyword>
<evidence type="ECO:0000256" key="1">
    <source>
        <dbReference type="ARBA" id="ARBA00004651"/>
    </source>
</evidence>
<dbReference type="AlphaFoldDB" id="A0A146IDV9"/>
<accession>A0A146IDV9</accession>
<dbReference type="GO" id="GO:0005886">
    <property type="term" value="C:plasma membrane"/>
    <property type="evidence" value="ECO:0007669"/>
    <property type="project" value="UniProtKB-SubCell"/>
</dbReference>
<dbReference type="Pfam" id="PF13440">
    <property type="entry name" value="Polysacc_synt_3"/>
    <property type="match status" value="1"/>
</dbReference>
<feature type="transmembrane region" description="Helical" evidence="6">
    <location>
        <begin position="391"/>
        <end position="412"/>
    </location>
</feature>
<feature type="transmembrane region" description="Helical" evidence="6">
    <location>
        <begin position="252"/>
        <end position="276"/>
    </location>
</feature>
<evidence type="ECO:0000256" key="4">
    <source>
        <dbReference type="ARBA" id="ARBA00022989"/>
    </source>
</evidence>
<evidence type="ECO:0000256" key="3">
    <source>
        <dbReference type="ARBA" id="ARBA00022692"/>
    </source>
</evidence>
<feature type="transmembrane region" description="Helical" evidence="6">
    <location>
        <begin position="333"/>
        <end position="351"/>
    </location>
</feature>
<feature type="transmembrane region" description="Helical" evidence="6">
    <location>
        <begin position="47"/>
        <end position="68"/>
    </location>
</feature>
<dbReference type="RefSeq" id="WP_040079229.1">
    <property type="nucleotide sequence ID" value="NZ_BFHD01000052.1"/>
</dbReference>
<dbReference type="InterPro" id="IPR050833">
    <property type="entry name" value="Poly_Biosynth_Transport"/>
</dbReference>
<evidence type="ECO:0000256" key="2">
    <source>
        <dbReference type="ARBA" id="ARBA00022475"/>
    </source>
</evidence>
<feature type="transmembrane region" description="Helical" evidence="6">
    <location>
        <begin position="363"/>
        <end position="385"/>
    </location>
</feature>
<proteinExistence type="predicted"/>
<dbReference type="PANTHER" id="PTHR30250">
    <property type="entry name" value="PST FAMILY PREDICTED COLANIC ACID TRANSPORTER"/>
    <property type="match status" value="1"/>
</dbReference>
<feature type="transmembrane region" description="Helical" evidence="6">
    <location>
        <begin position="297"/>
        <end position="321"/>
    </location>
</feature>
<name>A0A146IDV9_ECOLX</name>
<reference evidence="7" key="1">
    <citation type="journal article" date="2016" name="Front. Microbiol.">
        <title>Six Novel O Genotypes from Shiga Toxin-Producing Escherichia coli.</title>
        <authorList>
            <person name="Iguchi A."/>
            <person name="Iyoda S."/>
            <person name="Seto K."/>
            <person name="Nishii H."/>
            <person name="Ohnishi M."/>
            <person name="Mekata H."/>
            <person name="Ogura Y."/>
            <person name="Hayashi T."/>
        </authorList>
    </citation>
    <scope>NUCLEOTIDE SEQUENCE</scope>
    <source>
        <strain evidence="7">102755</strain>
    </source>
</reference>
<comment type="subcellular location">
    <subcellularLocation>
        <location evidence="1">Cell membrane</location>
        <topology evidence="1">Multi-pass membrane protein</topology>
    </subcellularLocation>
</comment>
<dbReference type="EMBL" id="LC125928">
    <property type="protein sequence ID" value="BAU71571.1"/>
    <property type="molecule type" value="Genomic_DNA"/>
</dbReference>